<protein>
    <submittedName>
        <fullName evidence="1">Uncharacterized protein</fullName>
    </submittedName>
</protein>
<dbReference type="Proteomes" id="UP001529510">
    <property type="component" value="Unassembled WGS sequence"/>
</dbReference>
<keyword evidence="2" id="KW-1185">Reference proteome</keyword>
<comment type="caution">
    <text evidence="1">The sequence shown here is derived from an EMBL/GenBank/DDBJ whole genome shotgun (WGS) entry which is preliminary data.</text>
</comment>
<proteinExistence type="predicted"/>
<gene>
    <name evidence="1" type="ORF">M9458_008858</name>
</gene>
<dbReference type="EMBL" id="JAMKFB020000004">
    <property type="protein sequence ID" value="KAL0195286.1"/>
    <property type="molecule type" value="Genomic_DNA"/>
</dbReference>
<sequence>VCPSSLLTSPAGFSFAPHIRLHVATVWKTGRICFCDDKPRARAFEQEAEGHFDSRAAGK</sequence>
<feature type="non-terminal residue" evidence="1">
    <location>
        <position position="1"/>
    </location>
</feature>
<dbReference type="AlphaFoldDB" id="A0ABD0RBX6"/>
<feature type="non-terminal residue" evidence="1">
    <location>
        <position position="59"/>
    </location>
</feature>
<evidence type="ECO:0000313" key="2">
    <source>
        <dbReference type="Proteomes" id="UP001529510"/>
    </source>
</evidence>
<reference evidence="1 2" key="1">
    <citation type="submission" date="2024-05" db="EMBL/GenBank/DDBJ databases">
        <title>Genome sequencing and assembly of Indian major carp, Cirrhinus mrigala (Hamilton, 1822).</title>
        <authorList>
            <person name="Mohindra V."/>
            <person name="Chowdhury L.M."/>
            <person name="Lal K."/>
            <person name="Jena J.K."/>
        </authorList>
    </citation>
    <scope>NUCLEOTIDE SEQUENCE [LARGE SCALE GENOMIC DNA]</scope>
    <source>
        <strain evidence="1">CM1030</strain>
        <tissue evidence="1">Blood</tissue>
    </source>
</reference>
<evidence type="ECO:0000313" key="1">
    <source>
        <dbReference type="EMBL" id="KAL0195286.1"/>
    </source>
</evidence>
<accession>A0ABD0RBX6</accession>
<name>A0ABD0RBX6_CIRMR</name>
<organism evidence="1 2">
    <name type="scientific">Cirrhinus mrigala</name>
    <name type="common">Mrigala</name>
    <dbReference type="NCBI Taxonomy" id="683832"/>
    <lineage>
        <taxon>Eukaryota</taxon>
        <taxon>Metazoa</taxon>
        <taxon>Chordata</taxon>
        <taxon>Craniata</taxon>
        <taxon>Vertebrata</taxon>
        <taxon>Euteleostomi</taxon>
        <taxon>Actinopterygii</taxon>
        <taxon>Neopterygii</taxon>
        <taxon>Teleostei</taxon>
        <taxon>Ostariophysi</taxon>
        <taxon>Cypriniformes</taxon>
        <taxon>Cyprinidae</taxon>
        <taxon>Labeoninae</taxon>
        <taxon>Labeonini</taxon>
        <taxon>Cirrhinus</taxon>
    </lineage>
</organism>